<evidence type="ECO:0000256" key="1">
    <source>
        <dbReference type="SAM" id="MobiDB-lite"/>
    </source>
</evidence>
<feature type="compositionally biased region" description="Polar residues" evidence="1">
    <location>
        <begin position="1"/>
        <end position="10"/>
    </location>
</feature>
<reference evidence="2 3" key="1">
    <citation type="submission" date="2024-04" db="EMBL/GenBank/DDBJ databases">
        <authorList>
            <person name="Fracassetti M."/>
        </authorList>
    </citation>
    <scope>NUCLEOTIDE SEQUENCE [LARGE SCALE GENOMIC DNA]</scope>
</reference>
<accession>A0AAV2F7R7</accession>
<dbReference type="Proteomes" id="UP001497516">
    <property type="component" value="Chromosome 6"/>
</dbReference>
<dbReference type="AlphaFoldDB" id="A0AAV2F7R7"/>
<name>A0AAV2F7R7_9ROSI</name>
<dbReference type="EMBL" id="OZ034819">
    <property type="protein sequence ID" value="CAL1394018.1"/>
    <property type="molecule type" value="Genomic_DNA"/>
</dbReference>
<feature type="region of interest" description="Disordered" evidence="1">
    <location>
        <begin position="1"/>
        <end position="89"/>
    </location>
</feature>
<feature type="compositionally biased region" description="Basic residues" evidence="1">
    <location>
        <begin position="47"/>
        <end position="57"/>
    </location>
</feature>
<organism evidence="2 3">
    <name type="scientific">Linum trigynum</name>
    <dbReference type="NCBI Taxonomy" id="586398"/>
    <lineage>
        <taxon>Eukaryota</taxon>
        <taxon>Viridiplantae</taxon>
        <taxon>Streptophyta</taxon>
        <taxon>Embryophyta</taxon>
        <taxon>Tracheophyta</taxon>
        <taxon>Spermatophyta</taxon>
        <taxon>Magnoliopsida</taxon>
        <taxon>eudicotyledons</taxon>
        <taxon>Gunneridae</taxon>
        <taxon>Pentapetalae</taxon>
        <taxon>rosids</taxon>
        <taxon>fabids</taxon>
        <taxon>Malpighiales</taxon>
        <taxon>Linaceae</taxon>
        <taxon>Linum</taxon>
    </lineage>
</organism>
<protein>
    <submittedName>
        <fullName evidence="2">Uncharacterized protein</fullName>
    </submittedName>
</protein>
<evidence type="ECO:0000313" key="2">
    <source>
        <dbReference type="EMBL" id="CAL1394018.1"/>
    </source>
</evidence>
<evidence type="ECO:0000313" key="3">
    <source>
        <dbReference type="Proteomes" id="UP001497516"/>
    </source>
</evidence>
<proteinExistence type="predicted"/>
<feature type="compositionally biased region" description="Basic and acidic residues" evidence="1">
    <location>
        <begin position="22"/>
        <end position="36"/>
    </location>
</feature>
<feature type="compositionally biased region" description="Basic residues" evidence="1">
    <location>
        <begin position="79"/>
        <end position="89"/>
    </location>
</feature>
<sequence length="89" mass="10117">MKPRSIQTSLIGEFNELGESVGESKREEKEKEKRNSDVQSSQSLTLRKNKWRHSSSSRRRESVTSIDEEPEGGDEVSPTRKRKGVGRVS</sequence>
<keyword evidence="3" id="KW-1185">Reference proteome</keyword>
<feature type="compositionally biased region" description="Polar residues" evidence="1">
    <location>
        <begin position="37"/>
        <end position="46"/>
    </location>
</feature>
<gene>
    <name evidence="2" type="ORF">LTRI10_LOCUS34547</name>
</gene>